<protein>
    <submittedName>
        <fullName evidence="1">Thiamin biosynthesis protein</fullName>
    </submittedName>
</protein>
<proteinExistence type="predicted"/>
<dbReference type="Gene3D" id="3.40.50.720">
    <property type="entry name" value="NAD(P)-binding Rossmann-like Domain"/>
    <property type="match status" value="1"/>
</dbReference>
<dbReference type="EMBL" id="BSSD01000007">
    <property type="protein sequence ID" value="GLW94013.1"/>
    <property type="molecule type" value="Genomic_DNA"/>
</dbReference>
<sequence>MLAGLAVLRRREGELQIGLDPRCALVLSGLPEPVAAATIGLTGGRTTDEVVAGVDPPHRRMLRALVSDLVDHGLVDDAAAPGWQVPPRLAAEALTSALHPGLPPPGVRAGLRVRVDGDGRLAIAVARLLAASGVGRLQVTARGSVRPEDVGTGYGGADVGRPRVVAAHEVVSGADHAVRIRRFTRFRPDLVVLADAVVPEPATALALADAGQPHLAVAVRDGIGIVGPLVVPGVSSCLHCADQHRTDRDPCWPVLATQLAGRPQPADLAAANATAGLAVAQVLRAAAWLREPTDPTPSTWNTTVELDPVAATISHRRWPPHPDCPCAAATRPDYRHLIRSRGRGRTAKEATQGH</sequence>
<keyword evidence="2" id="KW-1185">Reference proteome</keyword>
<gene>
    <name evidence="1" type="ORF">Aglo03_48290</name>
</gene>
<evidence type="ECO:0000313" key="1">
    <source>
        <dbReference type="EMBL" id="GLW94013.1"/>
    </source>
</evidence>
<dbReference type="AlphaFoldDB" id="A0A9W6QP73"/>
<accession>A0A9W6QP73</accession>
<dbReference type="InterPro" id="IPR022291">
    <property type="entry name" value="Bacteriocin_synth_cyclodeHase"/>
</dbReference>
<comment type="caution">
    <text evidence="1">The sequence shown here is derived from an EMBL/GenBank/DDBJ whole genome shotgun (WGS) entry which is preliminary data.</text>
</comment>
<evidence type="ECO:0000313" key="2">
    <source>
        <dbReference type="Proteomes" id="UP001165042"/>
    </source>
</evidence>
<dbReference type="SUPFAM" id="SSF69572">
    <property type="entry name" value="Activating enzymes of the ubiquitin-like proteins"/>
    <property type="match status" value="1"/>
</dbReference>
<name>A0A9W6QP73_9PSEU</name>
<dbReference type="NCBIfam" id="TIGR03882">
    <property type="entry name" value="cyclo_dehyd_2"/>
    <property type="match status" value="1"/>
</dbReference>
<dbReference type="GO" id="GO:0008641">
    <property type="term" value="F:ubiquitin-like modifier activating enzyme activity"/>
    <property type="evidence" value="ECO:0007669"/>
    <property type="project" value="InterPro"/>
</dbReference>
<organism evidence="1 2">
    <name type="scientific">Actinokineospora globicatena</name>
    <dbReference type="NCBI Taxonomy" id="103729"/>
    <lineage>
        <taxon>Bacteria</taxon>
        <taxon>Bacillati</taxon>
        <taxon>Actinomycetota</taxon>
        <taxon>Actinomycetes</taxon>
        <taxon>Pseudonocardiales</taxon>
        <taxon>Pseudonocardiaceae</taxon>
        <taxon>Actinokineospora</taxon>
    </lineage>
</organism>
<dbReference type="Proteomes" id="UP001165042">
    <property type="component" value="Unassembled WGS sequence"/>
</dbReference>
<dbReference type="InterPro" id="IPR035985">
    <property type="entry name" value="Ubiquitin-activating_enz"/>
</dbReference>
<reference evidence="1" key="1">
    <citation type="submission" date="2023-02" db="EMBL/GenBank/DDBJ databases">
        <title>Actinokineospora globicatena NBRC 15670.</title>
        <authorList>
            <person name="Ichikawa N."/>
            <person name="Sato H."/>
            <person name="Tonouchi N."/>
        </authorList>
    </citation>
    <scope>NUCLEOTIDE SEQUENCE</scope>
    <source>
        <strain evidence="1">NBRC 15670</strain>
    </source>
</reference>